<dbReference type="NCBIfam" id="TIGR01563">
    <property type="entry name" value="gp16_SPP1"/>
    <property type="match status" value="1"/>
</dbReference>
<dbReference type="InterPro" id="IPR008767">
    <property type="entry name" value="Phage_SPP1_head-tail_adaptor"/>
</dbReference>
<comment type="caution">
    <text evidence="1">The sequence shown here is derived from an EMBL/GenBank/DDBJ whole genome shotgun (WGS) entry which is preliminary data.</text>
</comment>
<evidence type="ECO:0000313" key="1">
    <source>
        <dbReference type="EMBL" id="RXZ42707.1"/>
    </source>
</evidence>
<dbReference type="InterPro" id="IPR038666">
    <property type="entry name" value="SSP1_head-tail_sf"/>
</dbReference>
<dbReference type="EMBL" id="REGR01000014">
    <property type="protein sequence ID" value="RXZ42707.1"/>
    <property type="molecule type" value="Genomic_DNA"/>
</dbReference>
<reference evidence="1 2" key="1">
    <citation type="submission" date="2018-10" db="EMBL/GenBank/DDBJ databases">
        <title>Draft genome of Fastidiocella sp. strain 375T, a bacterium isolated from a karstic cave dripping water.</title>
        <authorList>
            <person name="Coelho C."/>
            <person name="Verissimo A."/>
            <person name="Tiago I."/>
        </authorList>
    </citation>
    <scope>NUCLEOTIDE SEQUENCE [LARGE SCALE GENOMIC DNA]</scope>
    <source>
        <strain evidence="1 2">CAVE-375</strain>
    </source>
</reference>
<dbReference type="Gene3D" id="2.40.10.270">
    <property type="entry name" value="Bacteriophage SPP1 head-tail adaptor protein"/>
    <property type="match status" value="1"/>
</dbReference>
<accession>A0ABY0FAM5</accession>
<sequence>MRAGSLDQRVTLQAKTAIRSDWGEEIESWVDLATVWANVRFLNGKEFITAGQEAPQVSASIRIRARPVSSAMRAIHKGVVYDIKAVLPGPKGEYIDLAVTAAGA</sequence>
<evidence type="ECO:0000313" key="2">
    <source>
        <dbReference type="Proteomes" id="UP000290682"/>
    </source>
</evidence>
<organism evidence="1 2">
    <name type="scientific">Crenobacter cavernae</name>
    <dbReference type="NCBI Taxonomy" id="2290923"/>
    <lineage>
        <taxon>Bacteria</taxon>
        <taxon>Pseudomonadati</taxon>
        <taxon>Pseudomonadota</taxon>
        <taxon>Betaproteobacteria</taxon>
        <taxon>Neisseriales</taxon>
        <taxon>Neisseriaceae</taxon>
        <taxon>Crenobacter</taxon>
    </lineage>
</organism>
<keyword evidence="2" id="KW-1185">Reference proteome</keyword>
<dbReference type="RefSeq" id="WP_129213497.1">
    <property type="nucleotide sequence ID" value="NZ_REGR01000014.1"/>
</dbReference>
<dbReference type="Proteomes" id="UP000290682">
    <property type="component" value="Unassembled WGS sequence"/>
</dbReference>
<name>A0ABY0FAM5_9NEIS</name>
<gene>
    <name evidence="1" type="ORF">EBB06_12500</name>
</gene>
<dbReference type="Pfam" id="PF05521">
    <property type="entry name" value="Phage_HCP"/>
    <property type="match status" value="1"/>
</dbReference>
<proteinExistence type="predicted"/>
<protein>
    <submittedName>
        <fullName evidence="1">Head-tail adaptor protein</fullName>
    </submittedName>
</protein>